<dbReference type="RefSeq" id="WP_052688675.1">
    <property type="nucleotide sequence ID" value="NZ_CABVPR010000006.1"/>
</dbReference>
<name>A0A892I6R8_9BURK</name>
<dbReference type="EMBL" id="CP069482">
    <property type="protein sequence ID" value="QRO77037.1"/>
    <property type="molecule type" value="Genomic_DNA"/>
</dbReference>
<organism evidence="1 2">
    <name type="scientific">Burkholderia dolosa</name>
    <dbReference type="NCBI Taxonomy" id="152500"/>
    <lineage>
        <taxon>Bacteria</taxon>
        <taxon>Pseudomonadati</taxon>
        <taxon>Pseudomonadota</taxon>
        <taxon>Betaproteobacteria</taxon>
        <taxon>Burkholderiales</taxon>
        <taxon>Burkholderiaceae</taxon>
        <taxon>Burkholderia</taxon>
        <taxon>Burkholderia cepacia complex</taxon>
    </lineage>
</organism>
<dbReference type="AlphaFoldDB" id="A0A892I6R8"/>
<dbReference type="GeneID" id="93127820"/>
<reference evidence="1 2" key="1">
    <citation type="submission" date="2021-02" db="EMBL/GenBank/DDBJ databases">
        <title>FDA dAtabase for Regulatory Grade micrObial Sequences (FDA-ARGOS): Supporting development and validation of Infectious Disease Dx tests.</title>
        <authorList>
            <person name="Minogue T."/>
            <person name="Wolcott M."/>
            <person name="Wasieloski L."/>
            <person name="Aguilar W."/>
            <person name="Moore D."/>
            <person name="Jaissle J."/>
            <person name="Tallon L."/>
            <person name="Sadzewicz L."/>
            <person name="Zhao X."/>
            <person name="Boylan J."/>
            <person name="Ott S."/>
            <person name="Bowen H."/>
            <person name="Vavikolanu K."/>
            <person name="Mehta A."/>
            <person name="Aluvathingal J."/>
            <person name="Nadendla S."/>
            <person name="Yan Y."/>
            <person name="Sichtig H."/>
        </authorList>
    </citation>
    <scope>NUCLEOTIDE SEQUENCE [LARGE SCALE GENOMIC DNA]</scope>
    <source>
        <strain evidence="1 2">FDAARGOS_1272</strain>
    </source>
</reference>
<sequence>MRTFTQLTKQEFIAELSDCFPDVDAVPIEETKVDRNLVPYRVPGLKRVLPMPEFDAPTIRELRQLWRSNEDPLVRRVILEVVHGRRTMKEIEGYAASIRAEYGNSLIAMRKLRILVQDELRRAGETG</sequence>
<protein>
    <submittedName>
        <fullName evidence="1">Uncharacterized protein</fullName>
    </submittedName>
</protein>
<accession>A0A892I6R8</accession>
<evidence type="ECO:0000313" key="2">
    <source>
        <dbReference type="Proteomes" id="UP000625568"/>
    </source>
</evidence>
<evidence type="ECO:0000313" key="1">
    <source>
        <dbReference type="EMBL" id="QRO77037.1"/>
    </source>
</evidence>
<dbReference type="Proteomes" id="UP000625568">
    <property type="component" value="Chromosome 1"/>
</dbReference>
<keyword evidence="2" id="KW-1185">Reference proteome</keyword>
<proteinExistence type="predicted"/>
<gene>
    <name evidence="1" type="ORF">I6K02_14260</name>
</gene>